<reference evidence="1 2" key="1">
    <citation type="submission" date="2019-03" db="EMBL/GenBank/DDBJ databases">
        <title>Genomic Encyclopedia of Type Strains, Phase IV (KMG-V): Genome sequencing to study the core and pangenomes of soil and plant-associated prokaryotes.</title>
        <authorList>
            <person name="Whitman W."/>
        </authorList>
    </citation>
    <scope>NUCLEOTIDE SEQUENCE [LARGE SCALE GENOMIC DNA]</scope>
    <source>
        <strain evidence="1 2">IE4868</strain>
    </source>
</reference>
<gene>
    <name evidence="1" type="ORF">EV129_11314</name>
</gene>
<comment type="caution">
    <text evidence="1">The sequence shown here is derived from an EMBL/GenBank/DDBJ whole genome shotgun (WGS) entry which is preliminary data.</text>
</comment>
<dbReference type="AlphaFoldDB" id="A0A4R3RGA2"/>
<evidence type="ECO:0000313" key="1">
    <source>
        <dbReference type="EMBL" id="TCU34031.1"/>
    </source>
</evidence>
<dbReference type="Proteomes" id="UP000295507">
    <property type="component" value="Unassembled WGS sequence"/>
</dbReference>
<accession>A0A4R3RGA2</accession>
<dbReference type="RefSeq" id="WP_132552811.1">
    <property type="nucleotide sequence ID" value="NZ_SMBK01000013.1"/>
</dbReference>
<sequence>MSDKHEKALQAAADANGGYINGKTKQIVIAALNASTAPEARRHAVALRQCSLFATDVGENIVKAMMDAADFLEQSSGLVLAGEAVKVRELEWNGTSAECVFGLYHISRVGNNWTVEFGRTQYDNYNARVTGVSTDFDAALIDGRAVAQADYEQRILSALAAPHPVEQQTQQTVGRQEVIDFLYKHGDLTYSAAARAVQLLAGNGYGFTSSSQERIDDLRRENVKVCKALGKIADMLDAEDADLDDAITIAIAALATASEVEG</sequence>
<evidence type="ECO:0000313" key="2">
    <source>
        <dbReference type="Proteomes" id="UP000295507"/>
    </source>
</evidence>
<dbReference type="EMBL" id="SMBK01000013">
    <property type="protein sequence ID" value="TCU34031.1"/>
    <property type="molecule type" value="Genomic_DNA"/>
</dbReference>
<proteinExistence type="predicted"/>
<organism evidence="1 2">
    <name type="scientific">Rhizobium azibense</name>
    <dbReference type="NCBI Taxonomy" id="1136135"/>
    <lineage>
        <taxon>Bacteria</taxon>
        <taxon>Pseudomonadati</taxon>
        <taxon>Pseudomonadota</taxon>
        <taxon>Alphaproteobacteria</taxon>
        <taxon>Hyphomicrobiales</taxon>
        <taxon>Rhizobiaceae</taxon>
        <taxon>Rhizobium/Agrobacterium group</taxon>
        <taxon>Rhizobium</taxon>
    </lineage>
</organism>
<name>A0A4R3RGA2_9HYPH</name>
<protein>
    <submittedName>
        <fullName evidence="1">Uncharacterized protein</fullName>
    </submittedName>
</protein>